<dbReference type="RefSeq" id="WP_209667206.1">
    <property type="nucleotide sequence ID" value="NZ_JAGGMS010000001.1"/>
</dbReference>
<evidence type="ECO:0000313" key="1">
    <source>
        <dbReference type="EMBL" id="MBP2184150.1"/>
    </source>
</evidence>
<proteinExistence type="predicted"/>
<keyword evidence="2" id="KW-1185">Reference proteome</keyword>
<name>A0ABS4PXJ3_9PSEU</name>
<reference evidence="1 2" key="1">
    <citation type="submission" date="2021-03" db="EMBL/GenBank/DDBJ databases">
        <title>Sequencing the genomes of 1000 actinobacteria strains.</title>
        <authorList>
            <person name="Klenk H.-P."/>
        </authorList>
    </citation>
    <scope>NUCLEOTIDE SEQUENCE [LARGE SCALE GENOMIC DNA]</scope>
    <source>
        <strain evidence="1 2">DSM 45510</strain>
    </source>
</reference>
<gene>
    <name evidence="1" type="ORF">JOM49_005676</name>
</gene>
<protein>
    <submittedName>
        <fullName evidence="1">Uncharacterized protein</fullName>
    </submittedName>
</protein>
<accession>A0ABS4PXJ3</accession>
<dbReference type="EMBL" id="JAGGMS010000001">
    <property type="protein sequence ID" value="MBP2184150.1"/>
    <property type="molecule type" value="Genomic_DNA"/>
</dbReference>
<comment type="caution">
    <text evidence="1">The sequence shown here is derived from an EMBL/GenBank/DDBJ whole genome shotgun (WGS) entry which is preliminary data.</text>
</comment>
<evidence type="ECO:0000313" key="2">
    <source>
        <dbReference type="Proteomes" id="UP000741013"/>
    </source>
</evidence>
<sequence>MSTLPEPGSMQANNPADSRVVLKFGGAAPEYSSDIYSYHLDYERKIAKRPGYQLYGLSRANAHGHEAVEWEFEWRAPEGRRYVRSVYWRTAGIEYFVYAHAPADRWSEFAPVLGAMLENATP</sequence>
<organism evidence="1 2">
    <name type="scientific">Amycolatopsis magusensis</name>
    <dbReference type="NCBI Taxonomy" id="882444"/>
    <lineage>
        <taxon>Bacteria</taxon>
        <taxon>Bacillati</taxon>
        <taxon>Actinomycetota</taxon>
        <taxon>Actinomycetes</taxon>
        <taxon>Pseudonocardiales</taxon>
        <taxon>Pseudonocardiaceae</taxon>
        <taxon>Amycolatopsis</taxon>
    </lineage>
</organism>
<dbReference type="Proteomes" id="UP000741013">
    <property type="component" value="Unassembled WGS sequence"/>
</dbReference>